<evidence type="ECO:0000256" key="5">
    <source>
        <dbReference type="SAM" id="SignalP"/>
    </source>
</evidence>
<dbReference type="Proteomes" id="UP000001819">
    <property type="component" value="Chromosome X"/>
</dbReference>
<dbReference type="GO" id="GO:0005615">
    <property type="term" value="C:extracellular space"/>
    <property type="evidence" value="ECO:0007669"/>
    <property type="project" value="TreeGrafter"/>
</dbReference>
<gene>
    <name evidence="8" type="primary">LOC4812147</name>
</gene>
<dbReference type="InterPro" id="IPR013818">
    <property type="entry name" value="Lipase"/>
</dbReference>
<dbReference type="GO" id="GO:0016298">
    <property type="term" value="F:lipase activity"/>
    <property type="evidence" value="ECO:0007669"/>
    <property type="project" value="InterPro"/>
</dbReference>
<evidence type="ECO:0000313" key="8">
    <source>
        <dbReference type="RefSeq" id="XP_001352869.3"/>
    </source>
</evidence>
<dbReference type="InterPro" id="IPR029058">
    <property type="entry name" value="AB_hydrolase_fold"/>
</dbReference>
<evidence type="ECO:0000256" key="4">
    <source>
        <dbReference type="RuleBase" id="RU004262"/>
    </source>
</evidence>
<keyword evidence="3" id="KW-0964">Secreted</keyword>
<dbReference type="KEGG" id="dpo:4812147"/>
<dbReference type="GO" id="GO:0017171">
    <property type="term" value="F:serine hydrolase activity"/>
    <property type="evidence" value="ECO:0007669"/>
    <property type="project" value="TreeGrafter"/>
</dbReference>
<dbReference type="AlphaFoldDB" id="A0A6I8UBG7"/>
<name>A0A6I8UBG7_DROPS</name>
<dbReference type="Gene3D" id="3.40.50.1820">
    <property type="entry name" value="alpha/beta hydrolase"/>
    <property type="match status" value="1"/>
</dbReference>
<dbReference type="Pfam" id="PF00151">
    <property type="entry name" value="Lipase"/>
    <property type="match status" value="1"/>
</dbReference>
<dbReference type="PANTHER" id="PTHR11610:SF173">
    <property type="entry name" value="LIPASE DOMAIN-CONTAINING PROTEIN-RELATED"/>
    <property type="match status" value="1"/>
</dbReference>
<accession>A0A6I8UBG7</accession>
<sequence length="332" mass="36206">MVKTSFCLVPLFCQLWGLHAALLDSLVSQSNIYYLGPTSELPLQSVDQVATVDSVKLIVHGYLASRSHGSILPLRNAYSSQGYENVLVADWSPAASLDYPTSRFAVGKVSLALAKELQRFLLRHSIPTAAVHVVGHSLGAHIAGRIGHYFNGTLGRVTGLDPALPLFTQRSVDSLRSNAAQFVDVIHTDYPLFGDIRPRGTVDFYPNFGFAPQPGCEDVDLIAASKLLREAYSCSHNRAVMFYAESIGMPHNFPAIPCSLKAIKSRHVDSCLREARSRPSQSGTASENMVDSEEVFMGEQVSRSATSYFFLATNGAPPYGKGINSKLAKKRR</sequence>
<evidence type="ECO:0000256" key="2">
    <source>
        <dbReference type="ARBA" id="ARBA00010701"/>
    </source>
</evidence>
<comment type="similarity">
    <text evidence="2 4">Belongs to the AB hydrolase superfamily. Lipase family.</text>
</comment>
<feature type="domain" description="Lipase" evidence="6">
    <location>
        <begin position="50"/>
        <end position="273"/>
    </location>
</feature>
<dbReference type="CDD" id="cd00707">
    <property type="entry name" value="Pancreat_lipase_like"/>
    <property type="match status" value="1"/>
</dbReference>
<dbReference type="SUPFAM" id="SSF53474">
    <property type="entry name" value="alpha/beta-Hydrolases"/>
    <property type="match status" value="1"/>
</dbReference>
<dbReference type="InParanoid" id="A0A6I8UBG7"/>
<dbReference type="PANTHER" id="PTHR11610">
    <property type="entry name" value="LIPASE"/>
    <property type="match status" value="1"/>
</dbReference>
<organism evidence="7 8">
    <name type="scientific">Drosophila pseudoobscura pseudoobscura</name>
    <name type="common">Fruit fly</name>
    <dbReference type="NCBI Taxonomy" id="46245"/>
    <lineage>
        <taxon>Eukaryota</taxon>
        <taxon>Metazoa</taxon>
        <taxon>Ecdysozoa</taxon>
        <taxon>Arthropoda</taxon>
        <taxon>Hexapoda</taxon>
        <taxon>Insecta</taxon>
        <taxon>Pterygota</taxon>
        <taxon>Neoptera</taxon>
        <taxon>Endopterygota</taxon>
        <taxon>Diptera</taxon>
        <taxon>Brachycera</taxon>
        <taxon>Muscomorpha</taxon>
        <taxon>Ephydroidea</taxon>
        <taxon>Drosophilidae</taxon>
        <taxon>Drosophila</taxon>
        <taxon>Sophophora</taxon>
    </lineage>
</organism>
<evidence type="ECO:0000256" key="1">
    <source>
        <dbReference type="ARBA" id="ARBA00004613"/>
    </source>
</evidence>
<evidence type="ECO:0000259" key="6">
    <source>
        <dbReference type="Pfam" id="PF00151"/>
    </source>
</evidence>
<dbReference type="FunCoup" id="A0A6I8UBG7">
    <property type="interactions" value="52"/>
</dbReference>
<dbReference type="RefSeq" id="XP_001352869.3">
    <property type="nucleotide sequence ID" value="XM_001352833.4"/>
</dbReference>
<protein>
    <submittedName>
        <fullName evidence="8">Phospholipase A1 member A isoform X1</fullName>
    </submittedName>
</protein>
<dbReference type="PRINTS" id="PR00821">
    <property type="entry name" value="TAGLIPASE"/>
</dbReference>
<feature type="chain" id="PRO_5026093848" evidence="5">
    <location>
        <begin position="21"/>
        <end position="332"/>
    </location>
</feature>
<evidence type="ECO:0000256" key="3">
    <source>
        <dbReference type="ARBA" id="ARBA00022525"/>
    </source>
</evidence>
<proteinExistence type="inferred from homology"/>
<comment type="subcellular location">
    <subcellularLocation>
        <location evidence="1">Secreted</location>
    </subcellularLocation>
</comment>
<dbReference type="GO" id="GO:0016042">
    <property type="term" value="P:lipid catabolic process"/>
    <property type="evidence" value="ECO:0007669"/>
    <property type="project" value="TreeGrafter"/>
</dbReference>
<keyword evidence="7" id="KW-1185">Reference proteome</keyword>
<dbReference type="InterPro" id="IPR000734">
    <property type="entry name" value="TAG_lipase"/>
</dbReference>
<keyword evidence="5" id="KW-0732">Signal</keyword>
<dbReference type="InterPro" id="IPR033906">
    <property type="entry name" value="Lipase_N"/>
</dbReference>
<feature type="signal peptide" evidence="5">
    <location>
        <begin position="1"/>
        <end position="20"/>
    </location>
</feature>
<reference evidence="8" key="1">
    <citation type="submission" date="2025-08" db="UniProtKB">
        <authorList>
            <consortium name="RefSeq"/>
        </authorList>
    </citation>
    <scope>IDENTIFICATION</scope>
    <source>
        <strain evidence="8">MV-25-SWS-2005</strain>
        <tissue evidence="8">Whole body</tissue>
    </source>
</reference>
<evidence type="ECO:0000313" key="7">
    <source>
        <dbReference type="Proteomes" id="UP000001819"/>
    </source>
</evidence>